<dbReference type="EC" id="3.1.3.16" evidence="4"/>
<keyword evidence="5" id="KW-1185">Reference proteome</keyword>
<protein>
    <submittedName>
        <fullName evidence="4">Protein serine/threonine phosphatase (Modular protein)</fullName>
        <ecNumber evidence="4">3.1.3.16</ecNumber>
    </submittedName>
</protein>
<gene>
    <name evidence="4" type="ORF">CFX0092_B0195</name>
</gene>
<dbReference type="Pfam" id="PF13672">
    <property type="entry name" value="PP2C_2"/>
    <property type="match status" value="1"/>
</dbReference>
<dbReference type="PANTHER" id="PTHR13832:SF860">
    <property type="entry name" value="PROTEIN PHOSPHATASE PHPP"/>
    <property type="match status" value="1"/>
</dbReference>
<proteinExistence type="predicted"/>
<dbReference type="AlphaFoldDB" id="A0A160T7T3"/>
<evidence type="ECO:0000256" key="1">
    <source>
        <dbReference type="SAM" id="MobiDB-lite"/>
    </source>
</evidence>
<dbReference type="GO" id="GO:0004722">
    <property type="term" value="F:protein serine/threonine phosphatase activity"/>
    <property type="evidence" value="ECO:0007669"/>
    <property type="project" value="UniProtKB-EC"/>
</dbReference>
<name>A0A160T7T3_9CHLR</name>
<dbReference type="SMART" id="SM00332">
    <property type="entry name" value="PP2Cc"/>
    <property type="match status" value="1"/>
</dbReference>
<feature type="region of interest" description="Disordered" evidence="1">
    <location>
        <begin position="284"/>
        <end position="309"/>
    </location>
</feature>
<dbReference type="CDD" id="cd00143">
    <property type="entry name" value="PP2Cc"/>
    <property type="match status" value="1"/>
</dbReference>
<organism evidence="4 5">
    <name type="scientific">Candidatus Promineifilum breve</name>
    <dbReference type="NCBI Taxonomy" id="1806508"/>
    <lineage>
        <taxon>Bacteria</taxon>
        <taxon>Bacillati</taxon>
        <taxon>Chloroflexota</taxon>
        <taxon>Ardenticatenia</taxon>
        <taxon>Candidatus Promineifilales</taxon>
        <taxon>Candidatus Promineifilaceae</taxon>
        <taxon>Candidatus Promineifilum</taxon>
    </lineage>
</organism>
<reference evidence="4" key="1">
    <citation type="submission" date="2016-01" db="EMBL/GenBank/DDBJ databases">
        <authorList>
            <person name="Mcilroy J.S."/>
            <person name="Karst M S."/>
            <person name="Albertsen M."/>
        </authorList>
    </citation>
    <scope>NUCLEOTIDE SEQUENCE</scope>
    <source>
        <strain evidence="4">Cfx-K</strain>
    </source>
</reference>
<keyword evidence="4" id="KW-0378">Hydrolase</keyword>
<dbReference type="PROSITE" id="PS51746">
    <property type="entry name" value="PPM_2"/>
    <property type="match status" value="1"/>
</dbReference>
<evidence type="ECO:0000313" key="4">
    <source>
        <dbReference type="EMBL" id="CUS05729.1"/>
    </source>
</evidence>
<dbReference type="OrthoDB" id="152713at2"/>
<accession>A0A160T7T3</accession>
<keyword evidence="2" id="KW-1133">Transmembrane helix</keyword>
<dbReference type="EMBL" id="LN890656">
    <property type="protein sequence ID" value="CUS05729.1"/>
    <property type="molecule type" value="Genomic_DNA"/>
</dbReference>
<feature type="domain" description="PPM-type phosphatase" evidence="3">
    <location>
        <begin position="4"/>
        <end position="257"/>
    </location>
</feature>
<dbReference type="InterPro" id="IPR001932">
    <property type="entry name" value="PPM-type_phosphatase-like_dom"/>
</dbReference>
<dbReference type="InterPro" id="IPR015655">
    <property type="entry name" value="PP2C"/>
</dbReference>
<sequence>MTMSLSVAHAAHVGLERETNEDSYLVLVPPGVRPPVDGLLLVADGVGGTNAGEVASGVLVESFLAWFNGHTYGGAVHYNPAHADYFVAGLKDLLENANETLYQLAGTRSEWAKMGTTATVALFSNDRLFLGHVGDTRAYLLRDGALSQLTADHSWVAEEVAAGRMTPAEAQNHPRRNVISRVLGNGLLLRVDRQAIDLKPQDVVILTSDGLTGLVGDAEIQAAALGSRSLQEACDRLIATANSRGGHDNSTVLAARVLPEGQGRPVTPDGVVVNSVYLRREAAPNRAGAGRAERPGRGQTTVMPARPAGGKRGAGAGAKLLLFVAVAAAAGALGLAAAVVLGENRGLTLAGRSFDSVDLAGMLAGLAVIIGFALGYYGRQWLHERRQPGSPPQER</sequence>
<keyword evidence="2" id="KW-0472">Membrane</keyword>
<dbReference type="InterPro" id="IPR036457">
    <property type="entry name" value="PPM-type-like_dom_sf"/>
</dbReference>
<dbReference type="PANTHER" id="PTHR13832">
    <property type="entry name" value="PROTEIN PHOSPHATASE 2C"/>
    <property type="match status" value="1"/>
</dbReference>
<evidence type="ECO:0000259" key="3">
    <source>
        <dbReference type="PROSITE" id="PS51746"/>
    </source>
</evidence>
<dbReference type="Gene3D" id="3.60.40.10">
    <property type="entry name" value="PPM-type phosphatase domain"/>
    <property type="match status" value="1"/>
</dbReference>
<evidence type="ECO:0000256" key="2">
    <source>
        <dbReference type="SAM" id="Phobius"/>
    </source>
</evidence>
<dbReference type="SMART" id="SM00331">
    <property type="entry name" value="PP2C_SIG"/>
    <property type="match status" value="1"/>
</dbReference>
<dbReference type="KEGG" id="pbf:CFX0092_B0195"/>
<keyword evidence="2" id="KW-0812">Transmembrane</keyword>
<evidence type="ECO:0000313" key="5">
    <source>
        <dbReference type="Proteomes" id="UP000215027"/>
    </source>
</evidence>
<feature type="transmembrane region" description="Helical" evidence="2">
    <location>
        <begin position="359"/>
        <end position="377"/>
    </location>
</feature>
<dbReference type="Proteomes" id="UP000215027">
    <property type="component" value="Chromosome II"/>
</dbReference>
<feature type="transmembrane region" description="Helical" evidence="2">
    <location>
        <begin position="320"/>
        <end position="339"/>
    </location>
</feature>
<dbReference type="SUPFAM" id="SSF81606">
    <property type="entry name" value="PP2C-like"/>
    <property type="match status" value="1"/>
</dbReference>